<dbReference type="Pfam" id="PF07099">
    <property type="entry name" value="DUF1361"/>
    <property type="match status" value="1"/>
</dbReference>
<comment type="caution">
    <text evidence="2">The sequence shown here is derived from an EMBL/GenBank/DDBJ whole genome shotgun (WGS) entry which is preliminary data.</text>
</comment>
<dbReference type="Proteomes" id="UP000176629">
    <property type="component" value="Unassembled WGS sequence"/>
</dbReference>
<feature type="transmembrane region" description="Helical" evidence="1">
    <location>
        <begin position="94"/>
        <end position="117"/>
    </location>
</feature>
<keyword evidence="1" id="KW-0812">Transmembrane</keyword>
<feature type="transmembrane region" description="Helical" evidence="1">
    <location>
        <begin position="186"/>
        <end position="207"/>
    </location>
</feature>
<evidence type="ECO:0000256" key="1">
    <source>
        <dbReference type="SAM" id="Phobius"/>
    </source>
</evidence>
<name>A0A1F6XL27_9BACT</name>
<organism evidence="2 3">
    <name type="scientific">Candidatus Nomurabacteria bacterium RIFCSPLOWO2_01_FULL_40_18</name>
    <dbReference type="NCBI Taxonomy" id="1801773"/>
    <lineage>
        <taxon>Bacteria</taxon>
        <taxon>Candidatus Nomuraibacteriota</taxon>
    </lineage>
</organism>
<dbReference type="AlphaFoldDB" id="A0A1F6XL27"/>
<proteinExistence type="predicted"/>
<gene>
    <name evidence="2" type="ORF">A3A03_00210</name>
</gene>
<feature type="transmembrane region" description="Helical" evidence="1">
    <location>
        <begin position="129"/>
        <end position="150"/>
    </location>
</feature>
<protein>
    <recommendedName>
        <fullName evidence="4">DUF1361 domain-containing protein</fullName>
    </recommendedName>
</protein>
<keyword evidence="1" id="KW-0472">Membrane</keyword>
<dbReference type="InterPro" id="IPR009793">
    <property type="entry name" value="DUF1361"/>
</dbReference>
<evidence type="ECO:0000313" key="2">
    <source>
        <dbReference type="EMBL" id="OGI94701.1"/>
    </source>
</evidence>
<accession>A0A1F6XL27</accession>
<feature type="transmembrane region" description="Helical" evidence="1">
    <location>
        <begin position="35"/>
        <end position="54"/>
    </location>
</feature>
<sequence length="216" mass="25334">MKISKITQALLLVSAVAIVLDLARLDVWGTTDLLYLIWNLFLAWIPYVISFYFIKKDSSMKRFLPIFIIWFLFFPNAPYLVTDVLHIANRLPSILWYDSLLFFLFGWIGLLLGMLSLSNVHQYFKAHFSYWMSEIIILVICLISSFGIYLGRFGRLNSWDLFAQPQELWKHSSDFLANLFHPGTEVAFVGVFTIFMYLVYRTVYILIRENIGNDEK</sequence>
<reference evidence="2 3" key="1">
    <citation type="journal article" date="2016" name="Nat. Commun.">
        <title>Thousands of microbial genomes shed light on interconnected biogeochemical processes in an aquifer system.</title>
        <authorList>
            <person name="Anantharaman K."/>
            <person name="Brown C.T."/>
            <person name="Hug L.A."/>
            <person name="Sharon I."/>
            <person name="Castelle C.J."/>
            <person name="Probst A.J."/>
            <person name="Thomas B.C."/>
            <person name="Singh A."/>
            <person name="Wilkins M.J."/>
            <person name="Karaoz U."/>
            <person name="Brodie E.L."/>
            <person name="Williams K.H."/>
            <person name="Hubbard S.S."/>
            <person name="Banfield J.F."/>
        </authorList>
    </citation>
    <scope>NUCLEOTIDE SEQUENCE [LARGE SCALE GENOMIC DNA]</scope>
</reference>
<evidence type="ECO:0008006" key="4">
    <source>
        <dbReference type="Google" id="ProtNLM"/>
    </source>
</evidence>
<dbReference type="EMBL" id="MFUX01000013">
    <property type="protein sequence ID" value="OGI94701.1"/>
    <property type="molecule type" value="Genomic_DNA"/>
</dbReference>
<feature type="transmembrane region" description="Helical" evidence="1">
    <location>
        <begin position="66"/>
        <end position="88"/>
    </location>
</feature>
<dbReference type="STRING" id="1801773.A3A03_00210"/>
<keyword evidence="1" id="KW-1133">Transmembrane helix</keyword>
<evidence type="ECO:0000313" key="3">
    <source>
        <dbReference type="Proteomes" id="UP000176629"/>
    </source>
</evidence>